<evidence type="ECO:0000313" key="2">
    <source>
        <dbReference type="EMBL" id="SFQ34760.1"/>
    </source>
</evidence>
<dbReference type="Proteomes" id="UP000199137">
    <property type="component" value="Unassembled WGS sequence"/>
</dbReference>
<keyword evidence="1" id="KW-0812">Transmembrane</keyword>
<organism evidence="2 3">
    <name type="scientific">Amycolatopsis rubida</name>
    <dbReference type="NCBI Taxonomy" id="112413"/>
    <lineage>
        <taxon>Bacteria</taxon>
        <taxon>Bacillati</taxon>
        <taxon>Actinomycetota</taxon>
        <taxon>Actinomycetes</taxon>
        <taxon>Pseudonocardiales</taxon>
        <taxon>Pseudonocardiaceae</taxon>
        <taxon>Amycolatopsis</taxon>
    </lineage>
</organism>
<dbReference type="NCBIfam" id="NF038403">
    <property type="entry name" value="perm_prefix_1"/>
    <property type="match status" value="1"/>
</dbReference>
<feature type="transmembrane region" description="Helical" evidence="1">
    <location>
        <begin position="89"/>
        <end position="114"/>
    </location>
</feature>
<evidence type="ECO:0000313" key="3">
    <source>
        <dbReference type="Proteomes" id="UP000199137"/>
    </source>
</evidence>
<protein>
    <submittedName>
        <fullName evidence="2">Uncharacterized protein</fullName>
    </submittedName>
</protein>
<keyword evidence="1" id="KW-1133">Transmembrane helix</keyword>
<evidence type="ECO:0000256" key="1">
    <source>
        <dbReference type="SAM" id="Phobius"/>
    </source>
</evidence>
<dbReference type="EMBL" id="FOWC01000011">
    <property type="protein sequence ID" value="SFQ34760.1"/>
    <property type="molecule type" value="Genomic_DNA"/>
</dbReference>
<dbReference type="OrthoDB" id="5187995at2"/>
<feature type="transmembrane region" description="Helical" evidence="1">
    <location>
        <begin position="165"/>
        <end position="190"/>
    </location>
</feature>
<dbReference type="InterPro" id="IPR047928">
    <property type="entry name" value="Perm_prefix_1"/>
</dbReference>
<accession>A0A1I5XS74</accession>
<name>A0A1I5XS74_9PSEU</name>
<feature type="transmembrane region" description="Helical" evidence="1">
    <location>
        <begin position="134"/>
        <end position="153"/>
    </location>
</feature>
<dbReference type="RefSeq" id="WP_093575819.1">
    <property type="nucleotide sequence ID" value="NZ_FOWC01000011.1"/>
</dbReference>
<reference evidence="2 3" key="1">
    <citation type="submission" date="2016-10" db="EMBL/GenBank/DDBJ databases">
        <authorList>
            <person name="de Groot N.N."/>
        </authorList>
    </citation>
    <scope>NUCLEOTIDE SEQUENCE [LARGE SCALE GENOMIC DNA]</scope>
    <source>
        <strain evidence="2 3">DSM 44637</strain>
    </source>
</reference>
<feature type="transmembrane region" description="Helical" evidence="1">
    <location>
        <begin position="196"/>
        <end position="218"/>
    </location>
</feature>
<dbReference type="AlphaFoldDB" id="A0A1I5XS74"/>
<sequence length="232" mass="25345">MTTTSQTALSPVEAYLAELDRALIGRRGTKADLLAEARDGLHDAAEAYREGGWSESEAQRRAVADFGHVREIAGDYQAELSMHNGVRTLWLLVLGVPAMQTSWEVARIFTYGPWSRLTTPSPGWYSYVTQFTHAAIYAVPMLGLLSLLGTRFVSRRFDGVRTARVCRTLGAVAVGLNLFSVLLLIGATGAVDAARLFLSGPCGLLMVAWVVLSFRLAVLARRSWRRCATIVA</sequence>
<proteinExistence type="predicted"/>
<keyword evidence="1" id="KW-0472">Membrane</keyword>
<dbReference type="STRING" id="112413.SAMN05421854_1117"/>
<gene>
    <name evidence="2" type="ORF">SAMN05421854_1117</name>
</gene>